<dbReference type="InterPro" id="IPR002656">
    <property type="entry name" value="Acyl_transf_3_dom"/>
</dbReference>
<organism evidence="10 11">
    <name type="scientific">Bacillus licheniformis</name>
    <dbReference type="NCBI Taxonomy" id="1402"/>
    <lineage>
        <taxon>Bacteria</taxon>
        <taxon>Bacillati</taxon>
        <taxon>Bacillota</taxon>
        <taxon>Bacilli</taxon>
        <taxon>Bacillales</taxon>
        <taxon>Bacillaceae</taxon>
        <taxon>Bacillus</taxon>
    </lineage>
</organism>
<keyword evidence="9" id="KW-0808">Transferase</keyword>
<dbReference type="AlphaFoldDB" id="A0A5Q3BVI0"/>
<evidence type="ECO:0000313" key="11">
    <source>
        <dbReference type="Proteomes" id="UP000435910"/>
    </source>
</evidence>
<keyword evidence="4 7" id="KW-0812">Transmembrane</keyword>
<name>A0A5Q3BVI0_BACLI</name>
<dbReference type="PANTHER" id="PTHR40074:SF2">
    <property type="entry name" value="O-ACETYLTRANSFERASE WECH"/>
    <property type="match status" value="1"/>
</dbReference>
<feature type="transmembrane region" description="Helical" evidence="7">
    <location>
        <begin position="282"/>
        <end position="305"/>
    </location>
</feature>
<evidence type="ECO:0000256" key="1">
    <source>
        <dbReference type="ARBA" id="ARBA00004651"/>
    </source>
</evidence>
<feature type="transmembrane region" description="Helical" evidence="7">
    <location>
        <begin position="252"/>
        <end position="270"/>
    </location>
</feature>
<keyword evidence="3" id="KW-1003">Cell membrane</keyword>
<reference evidence="9 12" key="2">
    <citation type="submission" date="2020-12" db="EMBL/GenBank/DDBJ databases">
        <title>FDA dAtabase for Regulatory Grade micrObial Sequences (FDA-ARGOS): Supporting development and validation of Infectious Disease Dx tests.</title>
        <authorList>
            <person name="Nelson B."/>
            <person name="Plummer A."/>
            <person name="Tallon L."/>
            <person name="Sadzewicz L."/>
            <person name="Zhao X."/>
            <person name="Boylan J."/>
            <person name="Ott S."/>
            <person name="Bowen H."/>
            <person name="Vavikolanu K."/>
            <person name="Mehta A."/>
            <person name="Aluvathingal J."/>
            <person name="Nadendla S."/>
            <person name="Myers T."/>
            <person name="Yan Y."/>
            <person name="Sichtig H."/>
        </authorList>
    </citation>
    <scope>NUCLEOTIDE SEQUENCE [LARGE SCALE GENOMIC DNA]</scope>
    <source>
        <strain evidence="9 12">FDAARGOS_923</strain>
    </source>
</reference>
<keyword evidence="6 7" id="KW-0472">Membrane</keyword>
<feature type="transmembrane region" description="Helical" evidence="7">
    <location>
        <begin position="311"/>
        <end position="332"/>
    </location>
</feature>
<dbReference type="RefSeq" id="WP_003177863.1">
    <property type="nucleotide sequence ID" value="NZ_BEXU01000002.1"/>
</dbReference>
<keyword evidence="9" id="KW-0012">Acyltransferase</keyword>
<feature type="transmembrane region" description="Helical" evidence="7">
    <location>
        <begin position="49"/>
        <end position="72"/>
    </location>
</feature>
<dbReference type="PANTHER" id="PTHR40074">
    <property type="entry name" value="O-ACETYLTRANSFERASE WECH"/>
    <property type="match status" value="1"/>
</dbReference>
<evidence type="ECO:0000256" key="6">
    <source>
        <dbReference type="ARBA" id="ARBA00023136"/>
    </source>
</evidence>
<proteinExistence type="inferred from homology"/>
<evidence type="ECO:0000256" key="5">
    <source>
        <dbReference type="ARBA" id="ARBA00022989"/>
    </source>
</evidence>
<dbReference type="GO" id="GO:0009246">
    <property type="term" value="P:enterobacterial common antigen biosynthetic process"/>
    <property type="evidence" value="ECO:0007669"/>
    <property type="project" value="TreeGrafter"/>
</dbReference>
<dbReference type="Proteomes" id="UP000595038">
    <property type="component" value="Chromosome"/>
</dbReference>
<evidence type="ECO:0000256" key="4">
    <source>
        <dbReference type="ARBA" id="ARBA00022692"/>
    </source>
</evidence>
<dbReference type="GeneID" id="92859162"/>
<feature type="transmembrane region" description="Helical" evidence="7">
    <location>
        <begin position="116"/>
        <end position="142"/>
    </location>
</feature>
<evidence type="ECO:0000313" key="9">
    <source>
        <dbReference type="EMBL" id="QPR73425.1"/>
    </source>
</evidence>
<feature type="domain" description="Acyltransferase 3" evidence="8">
    <location>
        <begin position="8"/>
        <end position="330"/>
    </location>
</feature>
<comment type="subcellular location">
    <subcellularLocation>
        <location evidence="1">Cell membrane</location>
        <topology evidence="1">Multi-pass membrane protein</topology>
    </subcellularLocation>
</comment>
<evidence type="ECO:0000256" key="7">
    <source>
        <dbReference type="SAM" id="Phobius"/>
    </source>
</evidence>
<feature type="transmembrane region" description="Helical" evidence="7">
    <location>
        <begin position="84"/>
        <end position="104"/>
    </location>
</feature>
<keyword evidence="5 7" id="KW-1133">Transmembrane helix</keyword>
<evidence type="ECO:0000259" key="8">
    <source>
        <dbReference type="Pfam" id="PF01757"/>
    </source>
</evidence>
<comment type="similarity">
    <text evidence="2">Belongs to the acyltransferase 3 family.</text>
</comment>
<dbReference type="Pfam" id="PF01757">
    <property type="entry name" value="Acyl_transf_3"/>
    <property type="match status" value="1"/>
</dbReference>
<dbReference type="OMA" id="YHFYFVP"/>
<dbReference type="EMBL" id="CP065647">
    <property type="protein sequence ID" value="QPR73425.1"/>
    <property type="molecule type" value="Genomic_DNA"/>
</dbReference>
<dbReference type="EMBL" id="NILC01000023">
    <property type="protein sequence ID" value="TWL27670.1"/>
    <property type="molecule type" value="Genomic_DNA"/>
</dbReference>
<accession>A0A5Q3BVI0</accession>
<protein>
    <submittedName>
        <fullName evidence="9">Acyltransferase family protein</fullName>
    </submittedName>
    <submittedName>
        <fullName evidence="10">Putative poly-beta-1,6-N-acetyl-D-glucosamine export protein</fullName>
    </submittedName>
</protein>
<gene>
    <name evidence="10" type="ORF">CHCC16736_2991</name>
    <name evidence="9" type="ORF">I6G80_03915</name>
</gene>
<evidence type="ECO:0000313" key="12">
    <source>
        <dbReference type="Proteomes" id="UP000595038"/>
    </source>
</evidence>
<evidence type="ECO:0000256" key="2">
    <source>
        <dbReference type="ARBA" id="ARBA00007400"/>
    </source>
</evidence>
<reference evidence="10 11" key="1">
    <citation type="submission" date="2019-06" db="EMBL/GenBank/DDBJ databases">
        <title>Genome sequence analysis of &gt;100 Bacillus licheniformis strains suggests intrinsic resistance to this species.</title>
        <authorList>
            <person name="Wels M."/>
            <person name="Siezen R.J."/>
            <person name="Johansen E."/>
            <person name="Stuer-Lauridsen B."/>
            <person name="Bjerre K."/>
            <person name="Nielsen B.K.K."/>
        </authorList>
    </citation>
    <scope>NUCLEOTIDE SEQUENCE [LARGE SCALE GENOMIC DNA]</scope>
    <source>
        <strain evidence="10 11">BAC-16736</strain>
    </source>
</reference>
<feature type="transmembrane region" description="Helical" evidence="7">
    <location>
        <begin position="185"/>
        <end position="205"/>
    </location>
</feature>
<dbReference type="GO" id="GO:0005886">
    <property type="term" value="C:plasma membrane"/>
    <property type="evidence" value="ECO:0007669"/>
    <property type="project" value="UniProtKB-SubCell"/>
</dbReference>
<feature type="transmembrane region" description="Helical" evidence="7">
    <location>
        <begin position="7"/>
        <end position="29"/>
    </location>
</feature>
<sequence>MQVKEIFVIRCISCLSVVLLHAISMVLMVRADMLGDAVFRVVESFRTLLMFSTPAFIFISEFLLAHAYPGGVPEGFLKKRFKTIFIPFLFIAVLDAFMTAGLMMQQFHASVIIKKLLANIFLGNFIGYFILVIFQFYLLHMCFHSFLQKASPKWVLSISFAVTAAYLSYFTFIQPPVVQEEAPFPFSWVPFPGWLFYFCLAYYCGKNYERFLALLERYRHAVYAAAAVTGCFIVAVSYFGQDIAVTSKRPDILLYSTSIIFLCFHLFSKLKSVPKLIMMISNYSFSIYLLHAFILIFGLVILTALDSIGTVSAVLLLFFISTGAAVFISWAVNKLKYGYMFVGKIYVPKKRRMEQKVRHHAG</sequence>
<dbReference type="Proteomes" id="UP000435910">
    <property type="component" value="Unassembled WGS sequence"/>
</dbReference>
<feature type="transmembrane region" description="Helical" evidence="7">
    <location>
        <begin position="221"/>
        <end position="240"/>
    </location>
</feature>
<dbReference type="GO" id="GO:0016413">
    <property type="term" value="F:O-acetyltransferase activity"/>
    <property type="evidence" value="ECO:0007669"/>
    <property type="project" value="TreeGrafter"/>
</dbReference>
<evidence type="ECO:0000256" key="3">
    <source>
        <dbReference type="ARBA" id="ARBA00022475"/>
    </source>
</evidence>
<feature type="transmembrane region" description="Helical" evidence="7">
    <location>
        <begin position="154"/>
        <end position="173"/>
    </location>
</feature>
<evidence type="ECO:0000313" key="10">
    <source>
        <dbReference type="EMBL" id="TWL27670.1"/>
    </source>
</evidence>